<sequence>LGKRRYEKLSPRFFGPYRVKRVVGPVAYELQLPSDARIRPVFHVSMLKPAHGSFDNTAINPLPVTKDWEADLQPTT</sequence>
<reference evidence="2" key="1">
    <citation type="journal article" date="2019" name="Sci. Rep.">
        <title>Draft genome of Tanacetum cinerariifolium, the natural source of mosquito coil.</title>
        <authorList>
            <person name="Yamashiro T."/>
            <person name="Shiraishi A."/>
            <person name="Satake H."/>
            <person name="Nakayama K."/>
        </authorList>
    </citation>
    <scope>NUCLEOTIDE SEQUENCE</scope>
</reference>
<dbReference type="PANTHER" id="PTHR46148">
    <property type="entry name" value="CHROMO DOMAIN-CONTAINING PROTEIN"/>
    <property type="match status" value="1"/>
</dbReference>
<evidence type="ECO:0000259" key="1">
    <source>
        <dbReference type="Pfam" id="PF24626"/>
    </source>
</evidence>
<dbReference type="PANTHER" id="PTHR46148:SF52">
    <property type="entry name" value="OS04G0603800 PROTEIN"/>
    <property type="match status" value="1"/>
</dbReference>
<dbReference type="InterPro" id="IPR056924">
    <property type="entry name" value="SH3_Tf2-1"/>
</dbReference>
<dbReference type="EMBL" id="BKCJ011207152">
    <property type="protein sequence ID" value="GFD03774.1"/>
    <property type="molecule type" value="Genomic_DNA"/>
</dbReference>
<evidence type="ECO:0000313" key="2">
    <source>
        <dbReference type="EMBL" id="GFD03774.1"/>
    </source>
</evidence>
<gene>
    <name evidence="2" type="ORF">Tci_875743</name>
</gene>
<proteinExistence type="predicted"/>
<name>A0A699T4B1_TANCI</name>
<dbReference type="Pfam" id="PF24626">
    <property type="entry name" value="SH3_Tf2-1"/>
    <property type="match status" value="1"/>
</dbReference>
<dbReference type="AlphaFoldDB" id="A0A699T4B1"/>
<accession>A0A699T4B1</accession>
<organism evidence="2">
    <name type="scientific">Tanacetum cinerariifolium</name>
    <name type="common">Dalmatian daisy</name>
    <name type="synonym">Chrysanthemum cinerariifolium</name>
    <dbReference type="NCBI Taxonomy" id="118510"/>
    <lineage>
        <taxon>Eukaryota</taxon>
        <taxon>Viridiplantae</taxon>
        <taxon>Streptophyta</taxon>
        <taxon>Embryophyta</taxon>
        <taxon>Tracheophyta</taxon>
        <taxon>Spermatophyta</taxon>
        <taxon>Magnoliopsida</taxon>
        <taxon>eudicotyledons</taxon>
        <taxon>Gunneridae</taxon>
        <taxon>Pentapetalae</taxon>
        <taxon>asterids</taxon>
        <taxon>campanulids</taxon>
        <taxon>Asterales</taxon>
        <taxon>Asteraceae</taxon>
        <taxon>Asteroideae</taxon>
        <taxon>Anthemideae</taxon>
        <taxon>Anthemidinae</taxon>
        <taxon>Tanacetum</taxon>
    </lineage>
</organism>
<feature type="non-terminal residue" evidence="2">
    <location>
        <position position="1"/>
    </location>
</feature>
<comment type="caution">
    <text evidence="2">The sequence shown here is derived from an EMBL/GenBank/DDBJ whole genome shotgun (WGS) entry which is preliminary data.</text>
</comment>
<feature type="domain" description="Tf2-1-like SH3-like" evidence="1">
    <location>
        <begin position="4"/>
        <end position="51"/>
    </location>
</feature>
<protein>
    <submittedName>
        <fullName evidence="2">Retrotransposable element Tf2</fullName>
    </submittedName>
</protein>